<dbReference type="Proteomes" id="UP000032180">
    <property type="component" value="Chromosome 5"/>
</dbReference>
<dbReference type="InterPro" id="IPR036273">
    <property type="entry name" value="CRAL/TRIO_N_dom_sf"/>
</dbReference>
<dbReference type="PANTHER" id="PTHR45824:SF7">
    <property type="entry name" value="OS05G0267800 PROTEIN"/>
    <property type="match status" value="1"/>
</dbReference>
<evidence type="ECO:0000313" key="3">
    <source>
        <dbReference type="Proteomes" id="UP000032180"/>
    </source>
</evidence>
<organism evidence="2 3">
    <name type="scientific">Leersia perrieri</name>
    <dbReference type="NCBI Taxonomy" id="77586"/>
    <lineage>
        <taxon>Eukaryota</taxon>
        <taxon>Viridiplantae</taxon>
        <taxon>Streptophyta</taxon>
        <taxon>Embryophyta</taxon>
        <taxon>Tracheophyta</taxon>
        <taxon>Spermatophyta</taxon>
        <taxon>Magnoliopsida</taxon>
        <taxon>Liliopsida</taxon>
        <taxon>Poales</taxon>
        <taxon>Poaceae</taxon>
        <taxon>BOP clade</taxon>
        <taxon>Oryzoideae</taxon>
        <taxon>Oryzeae</taxon>
        <taxon>Oryzinae</taxon>
        <taxon>Leersia</taxon>
    </lineage>
</organism>
<dbReference type="InterPro" id="IPR001251">
    <property type="entry name" value="CRAL-TRIO_dom"/>
</dbReference>
<evidence type="ECO:0000313" key="2">
    <source>
        <dbReference type="EnsemblPlants" id="LPERR05G07640.1"/>
    </source>
</evidence>
<dbReference type="PANTHER" id="PTHR45824">
    <property type="entry name" value="GH16843P"/>
    <property type="match status" value="1"/>
</dbReference>
<feature type="domain" description="CRAL-TRIO" evidence="1">
    <location>
        <begin position="31"/>
        <end position="226"/>
    </location>
</feature>
<dbReference type="SUPFAM" id="SSF52087">
    <property type="entry name" value="CRAL/TRIO domain"/>
    <property type="match status" value="1"/>
</dbReference>
<dbReference type="InterPro" id="IPR052578">
    <property type="entry name" value="PI_Transfer_CRAL-TRIO"/>
</dbReference>
<dbReference type="CDD" id="cd00170">
    <property type="entry name" value="SEC14"/>
    <property type="match status" value="1"/>
</dbReference>
<evidence type="ECO:0000259" key="1">
    <source>
        <dbReference type="PROSITE" id="PS50191"/>
    </source>
</evidence>
<dbReference type="AlphaFoldDB" id="A0A0D9WEH4"/>
<dbReference type="Gramene" id="LPERR05G07640.1">
    <property type="protein sequence ID" value="LPERR05G07640.1"/>
    <property type="gene ID" value="LPERR05G07640"/>
</dbReference>
<accession>A0A0D9WEH4</accession>
<dbReference type="GO" id="GO:0008526">
    <property type="term" value="F:phosphatidylinositol transfer activity"/>
    <property type="evidence" value="ECO:0007669"/>
    <property type="project" value="TreeGrafter"/>
</dbReference>
<dbReference type="SUPFAM" id="SSF46938">
    <property type="entry name" value="CRAL/TRIO N-terminal domain"/>
    <property type="match status" value="1"/>
</dbReference>
<dbReference type="PROSITE" id="PS50191">
    <property type="entry name" value="CRAL_TRIO"/>
    <property type="match status" value="1"/>
</dbReference>
<sequence>MSYLLKAKSWVSQEKAAGSLDEQHDKINEVRELLGSLTAEMPSFLSESTIRRFLRAKSWSTEQATKALKETIKWRRQCRPDTICWEDIHEREHEARRAYIADYLDKNGRTVFISKPAIKSKLSSKDQIKHLVYNLEILAMLSENEQDECVAWLTDFQGLMAVAILSNPPKIFESFWKIVRHFLEPEMNQKVKFLYTNNPESHKTVADMFDLDNLETTFGGRNKVAFDMDKYNERMKRNDQMRGASKHANA</sequence>
<proteinExistence type="predicted"/>
<dbReference type="Gene3D" id="3.40.525.10">
    <property type="entry name" value="CRAL-TRIO lipid binding domain"/>
    <property type="match status" value="2"/>
</dbReference>
<dbReference type="EnsemblPlants" id="LPERR05G07640.1">
    <property type="protein sequence ID" value="LPERR05G07640.1"/>
    <property type="gene ID" value="LPERR05G07640"/>
</dbReference>
<protein>
    <recommendedName>
        <fullName evidence="1">CRAL-TRIO domain-containing protein</fullName>
    </recommendedName>
</protein>
<reference evidence="2 3" key="1">
    <citation type="submission" date="2012-08" db="EMBL/GenBank/DDBJ databases">
        <title>Oryza genome evolution.</title>
        <authorList>
            <person name="Wing R.A."/>
        </authorList>
    </citation>
    <scope>NUCLEOTIDE SEQUENCE</scope>
</reference>
<keyword evidence="3" id="KW-1185">Reference proteome</keyword>
<dbReference type="InterPro" id="IPR011074">
    <property type="entry name" value="CRAL/TRIO_N_dom"/>
</dbReference>
<dbReference type="SMART" id="SM01100">
    <property type="entry name" value="CRAL_TRIO_N"/>
    <property type="match status" value="1"/>
</dbReference>
<reference evidence="3" key="2">
    <citation type="submission" date="2013-12" db="EMBL/GenBank/DDBJ databases">
        <authorList>
            <person name="Yu Y."/>
            <person name="Lee S."/>
            <person name="de Baynast K."/>
            <person name="Wissotski M."/>
            <person name="Liu L."/>
            <person name="Talag J."/>
            <person name="Goicoechea J."/>
            <person name="Angelova A."/>
            <person name="Jetty R."/>
            <person name="Kudrna D."/>
            <person name="Golser W."/>
            <person name="Rivera L."/>
            <person name="Zhang J."/>
            <person name="Wing R."/>
        </authorList>
    </citation>
    <scope>NUCLEOTIDE SEQUENCE</scope>
</reference>
<dbReference type="Pfam" id="PF00650">
    <property type="entry name" value="CRAL_TRIO"/>
    <property type="match status" value="2"/>
</dbReference>
<reference evidence="2" key="3">
    <citation type="submission" date="2015-04" db="UniProtKB">
        <authorList>
            <consortium name="EnsemblPlants"/>
        </authorList>
    </citation>
    <scope>IDENTIFICATION</scope>
</reference>
<dbReference type="InterPro" id="IPR036865">
    <property type="entry name" value="CRAL-TRIO_dom_sf"/>
</dbReference>
<name>A0A0D9WEH4_9ORYZ</name>
<dbReference type="SMART" id="SM00516">
    <property type="entry name" value="SEC14"/>
    <property type="match status" value="1"/>
</dbReference>